<reference evidence="4 5" key="1">
    <citation type="submission" date="2014-08" db="EMBL/GenBank/DDBJ databases">
        <title>Clostridium innocuum, an unnegligible vancomycin-resistant pathogen causing extra-intestinal infections.</title>
        <authorList>
            <person name="Feng Y."/>
            <person name="Chiu C.-H."/>
        </authorList>
    </citation>
    <scope>NUCLEOTIDE SEQUENCE [LARGE SCALE GENOMIC DNA]</scope>
    <source>
        <strain evidence="4 5">AN88</strain>
    </source>
</reference>
<accession>A0A099I194</accession>
<evidence type="ECO:0000256" key="2">
    <source>
        <dbReference type="ARBA" id="ARBA00023163"/>
    </source>
</evidence>
<dbReference type="InterPro" id="IPR036388">
    <property type="entry name" value="WH-like_DNA-bd_sf"/>
</dbReference>
<feature type="domain" description="HTH deoR-type" evidence="3">
    <location>
        <begin position="2"/>
        <end position="57"/>
    </location>
</feature>
<dbReference type="InterPro" id="IPR051534">
    <property type="entry name" value="CBASS_pafABC_assoc_protein"/>
</dbReference>
<evidence type="ECO:0000259" key="3">
    <source>
        <dbReference type="PROSITE" id="PS51000"/>
    </source>
</evidence>
<dbReference type="EMBL" id="JQIF01000110">
    <property type="protein sequence ID" value="KGJ51465.1"/>
    <property type="molecule type" value="Genomic_DNA"/>
</dbReference>
<gene>
    <name evidence="4" type="ORF">CIAN88_20080</name>
</gene>
<dbReference type="Proteomes" id="UP000030008">
    <property type="component" value="Unassembled WGS sequence"/>
</dbReference>
<dbReference type="PANTHER" id="PTHR34580">
    <property type="match status" value="1"/>
</dbReference>
<evidence type="ECO:0000313" key="4">
    <source>
        <dbReference type="EMBL" id="KGJ51465.1"/>
    </source>
</evidence>
<dbReference type="InterPro" id="IPR028349">
    <property type="entry name" value="PafC-like"/>
</dbReference>
<name>A0A099I194_CLOIN</name>
<proteinExistence type="predicted"/>
<keyword evidence="2" id="KW-0804">Transcription</keyword>
<dbReference type="Gene3D" id="1.10.10.10">
    <property type="entry name" value="Winged helix-like DNA-binding domain superfamily/Winged helix DNA-binding domain"/>
    <property type="match status" value="1"/>
</dbReference>
<dbReference type="InterPro" id="IPR057727">
    <property type="entry name" value="WCX_dom"/>
</dbReference>
<dbReference type="AlphaFoldDB" id="A0A099I194"/>
<protein>
    <submittedName>
        <fullName evidence="4">Transcriptional regulator</fullName>
    </submittedName>
</protein>
<dbReference type="PIRSF" id="PIRSF016838">
    <property type="entry name" value="PafC"/>
    <property type="match status" value="1"/>
</dbReference>
<evidence type="ECO:0000256" key="1">
    <source>
        <dbReference type="ARBA" id="ARBA00023015"/>
    </source>
</evidence>
<dbReference type="InterPro" id="IPR013196">
    <property type="entry name" value="HTH_11"/>
</dbReference>
<dbReference type="Pfam" id="PF25583">
    <property type="entry name" value="WCX"/>
    <property type="match status" value="1"/>
</dbReference>
<dbReference type="PROSITE" id="PS52050">
    <property type="entry name" value="WYL"/>
    <property type="match status" value="1"/>
</dbReference>
<comment type="caution">
    <text evidence="4">The sequence shown here is derived from an EMBL/GenBank/DDBJ whole genome shotgun (WGS) entry which is preliminary data.</text>
</comment>
<dbReference type="InterPro" id="IPR001034">
    <property type="entry name" value="DeoR_HTH"/>
</dbReference>
<evidence type="ECO:0000313" key="5">
    <source>
        <dbReference type="Proteomes" id="UP000030008"/>
    </source>
</evidence>
<dbReference type="PANTHER" id="PTHR34580:SF1">
    <property type="entry name" value="PROTEIN PAFC"/>
    <property type="match status" value="1"/>
</dbReference>
<sequence>MQIQRMFEIVYILLQKRRVTAKELAEHFEVSTRTIYRDLDALSMAGIPLYTNKGHQGGIFLMEDYVLHRSMFSEEEQQKLMAALQSYHIADPQDVDSLLTKLSSTFSAKLTNWIDVDFVDWGSDHSANRKFLLLKDAILDKQRIQFSYHSSYGASTTRTVEPLQLLFKGSAWYLIGYCTEKQAQRYFKLNRMENLHNTKEHFERELDTSSLPHDQNEYKKDLIHLVLEMKENVAYRIFDEYDSSCFRRREDGSFLVTIDFPKSEWIYGYLMSFGDSLRILEPADIRDEVINRMRHAVKQYE</sequence>
<dbReference type="InterPro" id="IPR036390">
    <property type="entry name" value="WH_DNA-bd_sf"/>
</dbReference>
<organism evidence="4 5">
    <name type="scientific">Clostridium innocuum</name>
    <dbReference type="NCBI Taxonomy" id="1522"/>
    <lineage>
        <taxon>Bacteria</taxon>
        <taxon>Bacillati</taxon>
        <taxon>Bacillota</taxon>
        <taxon>Clostridia</taxon>
        <taxon>Eubacteriales</taxon>
        <taxon>Clostridiaceae</taxon>
        <taxon>Clostridium</taxon>
    </lineage>
</organism>
<dbReference type="GO" id="GO:0003700">
    <property type="term" value="F:DNA-binding transcription factor activity"/>
    <property type="evidence" value="ECO:0007669"/>
    <property type="project" value="InterPro"/>
</dbReference>
<dbReference type="RefSeq" id="WP_044907751.1">
    <property type="nucleotide sequence ID" value="NZ_CP022722.1"/>
</dbReference>
<keyword evidence="1" id="KW-0805">Transcription regulation</keyword>
<dbReference type="Pfam" id="PF08279">
    <property type="entry name" value="HTH_11"/>
    <property type="match status" value="1"/>
</dbReference>
<dbReference type="InterPro" id="IPR026881">
    <property type="entry name" value="WYL_dom"/>
</dbReference>
<dbReference type="SUPFAM" id="SSF46785">
    <property type="entry name" value="Winged helix' DNA-binding domain"/>
    <property type="match status" value="1"/>
</dbReference>
<dbReference type="Pfam" id="PF13280">
    <property type="entry name" value="WYL"/>
    <property type="match status" value="1"/>
</dbReference>
<dbReference type="PROSITE" id="PS51000">
    <property type="entry name" value="HTH_DEOR_2"/>
    <property type="match status" value="1"/>
</dbReference>